<evidence type="ECO:0000256" key="2">
    <source>
        <dbReference type="ARBA" id="ARBA00022649"/>
    </source>
</evidence>
<proteinExistence type="inferred from homology"/>
<protein>
    <submittedName>
        <fullName evidence="3">Addiction module toxin RelE</fullName>
    </submittedName>
</protein>
<accession>A0A0V8QD52</accession>
<reference evidence="3 4" key="1">
    <citation type="submission" date="2015-11" db="EMBL/GenBank/DDBJ databases">
        <title>Butyribacter intestini gen. nov., sp. nov., a butyric acid-producing bacterium of the family Lachnospiraceae isolated from the human faeces.</title>
        <authorList>
            <person name="Zou Y."/>
            <person name="Xue W."/>
            <person name="Luo G."/>
            <person name="Lv M."/>
        </authorList>
    </citation>
    <scope>NUCLEOTIDE SEQUENCE [LARGE SCALE GENOMIC DNA]</scope>
    <source>
        <strain evidence="3 4">ACET-33324</strain>
    </source>
</reference>
<dbReference type="InterPro" id="IPR035093">
    <property type="entry name" value="RelE/ParE_toxin_dom_sf"/>
</dbReference>
<organism evidence="3 4">
    <name type="scientific">Acetivibrio ethanolgignens</name>
    <dbReference type="NCBI Taxonomy" id="290052"/>
    <lineage>
        <taxon>Bacteria</taxon>
        <taxon>Bacillati</taxon>
        <taxon>Bacillota</taxon>
        <taxon>Clostridia</taxon>
        <taxon>Eubacteriales</taxon>
        <taxon>Oscillospiraceae</taxon>
        <taxon>Acetivibrio</taxon>
    </lineage>
</organism>
<evidence type="ECO:0000256" key="1">
    <source>
        <dbReference type="ARBA" id="ARBA00006226"/>
    </source>
</evidence>
<keyword evidence="2" id="KW-1277">Toxin-antitoxin system</keyword>
<dbReference type="PANTHER" id="PTHR33755">
    <property type="entry name" value="TOXIN PARE1-RELATED"/>
    <property type="match status" value="1"/>
</dbReference>
<dbReference type="AlphaFoldDB" id="A0A0V8QD52"/>
<dbReference type="EMBL" id="LNAM01000169">
    <property type="protein sequence ID" value="KSV58497.1"/>
    <property type="molecule type" value="Genomic_DNA"/>
</dbReference>
<gene>
    <name evidence="3" type="ORF">ASU35_12580</name>
</gene>
<sequence>MMKLRINPIVAEDLKNIKEYIEEDNEEMAVKTIQEIYARIENIQQFPYMGADLAKRFSFRTDYKYVICGNYVVLYKIGKEYVEIYRVVNRYQDITKIFP</sequence>
<name>A0A0V8QD52_9FIRM</name>
<dbReference type="RefSeq" id="WP_058353249.1">
    <property type="nucleotide sequence ID" value="NZ_CABMMD010000169.1"/>
</dbReference>
<keyword evidence="4" id="KW-1185">Reference proteome</keyword>
<dbReference type="Gene3D" id="3.30.2310.20">
    <property type="entry name" value="RelE-like"/>
    <property type="match status" value="1"/>
</dbReference>
<dbReference type="Pfam" id="PF05016">
    <property type="entry name" value="ParE_toxin"/>
    <property type="match status" value="1"/>
</dbReference>
<dbReference type="NCBIfam" id="TIGR02385">
    <property type="entry name" value="RelE_StbE"/>
    <property type="match status" value="1"/>
</dbReference>
<evidence type="ECO:0000313" key="4">
    <source>
        <dbReference type="Proteomes" id="UP000054874"/>
    </source>
</evidence>
<dbReference type="STRING" id="290052.ASU35_12580"/>
<comment type="caution">
    <text evidence="3">The sequence shown here is derived from an EMBL/GenBank/DDBJ whole genome shotgun (WGS) entry which is preliminary data.</text>
</comment>
<dbReference type="OrthoDB" id="1917334at2"/>
<evidence type="ECO:0000313" key="3">
    <source>
        <dbReference type="EMBL" id="KSV58497.1"/>
    </source>
</evidence>
<comment type="similarity">
    <text evidence="1">Belongs to the RelE toxin family.</text>
</comment>
<dbReference type="Proteomes" id="UP000054874">
    <property type="component" value="Unassembled WGS sequence"/>
</dbReference>
<dbReference type="InterPro" id="IPR051803">
    <property type="entry name" value="TA_system_RelE-like_toxin"/>
</dbReference>
<dbReference type="InterPro" id="IPR007712">
    <property type="entry name" value="RelE/ParE_toxin"/>
</dbReference>